<reference evidence="1 2" key="1">
    <citation type="journal article" date="2010" name="J. Bacteriol.">
        <title>Genome sequence of a cellulose-producing bacterium, Gluconacetobacter hansenii ATCC 23769.</title>
        <authorList>
            <person name="Iyer P.R."/>
            <person name="Geib S.M."/>
            <person name="Catchmark J."/>
            <person name="Kao T.H."/>
            <person name="Tien M."/>
        </authorList>
    </citation>
    <scope>NUCLEOTIDE SEQUENCE [LARGE SCALE GENOMIC DNA]</scope>
    <source>
        <strain evidence="1 2">ATCC 23769</strain>
    </source>
</reference>
<dbReference type="EMBL" id="ADTV01000047">
    <property type="protein sequence ID" value="EFG83544.1"/>
    <property type="molecule type" value="Genomic_DNA"/>
</dbReference>
<accession>D5QHH1</accession>
<name>D5QHH1_NOVHA</name>
<evidence type="ECO:0000313" key="1">
    <source>
        <dbReference type="EMBL" id="EFG83544.1"/>
    </source>
</evidence>
<protein>
    <submittedName>
        <fullName evidence="1">Uncharacterized protein</fullName>
    </submittedName>
</protein>
<organism evidence="1 2">
    <name type="scientific">Novacetimonas hansenii ATCC 23769</name>
    <dbReference type="NCBI Taxonomy" id="714995"/>
    <lineage>
        <taxon>Bacteria</taxon>
        <taxon>Pseudomonadati</taxon>
        <taxon>Pseudomonadota</taxon>
        <taxon>Alphaproteobacteria</taxon>
        <taxon>Acetobacterales</taxon>
        <taxon>Acetobacteraceae</taxon>
        <taxon>Novacetimonas</taxon>
    </lineage>
</organism>
<dbReference type="HOGENOM" id="CLU_3153962_0_0_5"/>
<proteinExistence type="predicted"/>
<dbReference type="AlphaFoldDB" id="D5QHH1"/>
<comment type="caution">
    <text evidence="1">The sequence shown here is derived from an EMBL/GenBank/DDBJ whole genome shotgun (WGS) entry which is preliminary data.</text>
</comment>
<dbReference type="Proteomes" id="UP000006468">
    <property type="component" value="Chromosome"/>
</dbReference>
<gene>
    <name evidence="1" type="ORF">GXY_12193</name>
</gene>
<sequence length="48" mass="5621">MLKLFPKSFERRRLFEKSLFFINELFSNSLLSNPDMTCACFSRLGEGV</sequence>
<evidence type="ECO:0000313" key="2">
    <source>
        <dbReference type="Proteomes" id="UP000006468"/>
    </source>
</evidence>